<dbReference type="Proteomes" id="UP001597337">
    <property type="component" value="Unassembled WGS sequence"/>
</dbReference>
<dbReference type="InterPro" id="IPR036196">
    <property type="entry name" value="Ptyr_pPase_sf"/>
</dbReference>
<proteinExistence type="inferred from homology"/>
<organism evidence="6 7">
    <name type="scientific">Thiorhodococcus fuscus</name>
    <dbReference type="NCBI Taxonomy" id="527200"/>
    <lineage>
        <taxon>Bacteria</taxon>
        <taxon>Pseudomonadati</taxon>
        <taxon>Pseudomonadota</taxon>
        <taxon>Gammaproteobacteria</taxon>
        <taxon>Chromatiales</taxon>
        <taxon>Chromatiaceae</taxon>
        <taxon>Thiorhodococcus</taxon>
    </lineage>
</organism>
<dbReference type="EMBL" id="JBHUHX010000013">
    <property type="protein sequence ID" value="MFD2111473.1"/>
    <property type="molecule type" value="Genomic_DNA"/>
</dbReference>
<dbReference type="PRINTS" id="PR00719">
    <property type="entry name" value="LMWPTPASE"/>
</dbReference>
<dbReference type="CDD" id="cd16343">
    <property type="entry name" value="LMWPTP"/>
    <property type="match status" value="1"/>
</dbReference>
<gene>
    <name evidence="6" type="ORF">ACFSJC_06445</name>
</gene>
<dbReference type="Gene3D" id="3.40.50.2300">
    <property type="match status" value="1"/>
</dbReference>
<dbReference type="InterPro" id="IPR050438">
    <property type="entry name" value="LMW_PTPase"/>
</dbReference>
<keyword evidence="3 6" id="KW-0378">Hydrolase</keyword>
<dbReference type="PANTHER" id="PTHR11717:SF7">
    <property type="entry name" value="LOW MOLECULAR WEIGHT PHOSPHOTYROSINE PROTEIN PHOSPHATASE"/>
    <property type="match status" value="1"/>
</dbReference>
<comment type="caution">
    <text evidence="6">The sequence shown here is derived from an EMBL/GenBank/DDBJ whole genome shotgun (WGS) entry which is preliminary data.</text>
</comment>
<dbReference type="SUPFAM" id="SSF52788">
    <property type="entry name" value="Phosphotyrosine protein phosphatases I"/>
    <property type="match status" value="1"/>
</dbReference>
<sequence length="162" mass="18424">MSDEPKVKILFVCMGNICRSPTAHGVFRKRVMDAGLSHLIEIDSAGTHAYHLGEAPDRRARETARARGIDIGDLRARRALREDFHRFDYVLAMDQDNYESLSELCPDGLEWKLKLFLDFAPDLPEREVPDPYYGGQRGFERVFDMLESAAEGLLADVTSRHL</sequence>
<keyword evidence="4" id="KW-0904">Protein phosphatase</keyword>
<reference evidence="7" key="1">
    <citation type="journal article" date="2019" name="Int. J. Syst. Evol. Microbiol.">
        <title>The Global Catalogue of Microorganisms (GCM) 10K type strain sequencing project: providing services to taxonomists for standard genome sequencing and annotation.</title>
        <authorList>
            <consortium name="The Broad Institute Genomics Platform"/>
            <consortium name="The Broad Institute Genome Sequencing Center for Infectious Disease"/>
            <person name="Wu L."/>
            <person name="Ma J."/>
        </authorList>
    </citation>
    <scope>NUCLEOTIDE SEQUENCE [LARGE SCALE GENOMIC DNA]</scope>
    <source>
        <strain evidence="7">KACC 12597</strain>
    </source>
</reference>
<dbReference type="GO" id="GO:0004725">
    <property type="term" value="F:protein tyrosine phosphatase activity"/>
    <property type="evidence" value="ECO:0007669"/>
    <property type="project" value="UniProtKB-EC"/>
</dbReference>
<dbReference type="PANTHER" id="PTHR11717">
    <property type="entry name" value="LOW MOLECULAR WEIGHT PROTEIN TYROSINE PHOSPHATASE"/>
    <property type="match status" value="1"/>
</dbReference>
<evidence type="ECO:0000256" key="2">
    <source>
        <dbReference type="ARBA" id="ARBA00013064"/>
    </source>
</evidence>
<protein>
    <recommendedName>
        <fullName evidence="2">protein-tyrosine-phosphatase</fullName>
        <ecNumber evidence="2">3.1.3.48</ecNumber>
    </recommendedName>
</protein>
<evidence type="ECO:0000256" key="3">
    <source>
        <dbReference type="ARBA" id="ARBA00022801"/>
    </source>
</evidence>
<evidence type="ECO:0000259" key="5">
    <source>
        <dbReference type="SMART" id="SM00226"/>
    </source>
</evidence>
<evidence type="ECO:0000313" key="7">
    <source>
        <dbReference type="Proteomes" id="UP001597337"/>
    </source>
</evidence>
<dbReference type="EC" id="3.1.3.48" evidence="2"/>
<evidence type="ECO:0000313" key="6">
    <source>
        <dbReference type="EMBL" id="MFD2111473.1"/>
    </source>
</evidence>
<name>A0ABW4Y910_9GAMM</name>
<dbReference type="RefSeq" id="WP_386024854.1">
    <property type="nucleotide sequence ID" value="NZ_JBHUHX010000013.1"/>
</dbReference>
<dbReference type="Pfam" id="PF01451">
    <property type="entry name" value="LMWPc"/>
    <property type="match status" value="1"/>
</dbReference>
<dbReference type="SMART" id="SM00226">
    <property type="entry name" value="LMWPc"/>
    <property type="match status" value="1"/>
</dbReference>
<comment type="similarity">
    <text evidence="1">Belongs to the low molecular weight phosphotyrosine protein phosphatase family.</text>
</comment>
<evidence type="ECO:0000256" key="4">
    <source>
        <dbReference type="ARBA" id="ARBA00022912"/>
    </source>
</evidence>
<keyword evidence="7" id="KW-1185">Reference proteome</keyword>
<dbReference type="InterPro" id="IPR023485">
    <property type="entry name" value="Ptyr_pPase"/>
</dbReference>
<dbReference type="InterPro" id="IPR017867">
    <property type="entry name" value="Tyr_phospatase_low_mol_wt"/>
</dbReference>
<evidence type="ECO:0000256" key="1">
    <source>
        <dbReference type="ARBA" id="ARBA00011063"/>
    </source>
</evidence>
<accession>A0ABW4Y910</accession>
<feature type="domain" description="Phosphotyrosine protein phosphatase I" evidence="5">
    <location>
        <begin position="7"/>
        <end position="156"/>
    </location>
</feature>